<protein>
    <submittedName>
        <fullName evidence="1">Uncharacterized protein</fullName>
    </submittedName>
</protein>
<dbReference type="RefSeq" id="XP_033452353.1">
    <property type="nucleotide sequence ID" value="XM_033588952.1"/>
</dbReference>
<organism evidence="1 2">
    <name type="scientific">Didymella exigua CBS 183.55</name>
    <dbReference type="NCBI Taxonomy" id="1150837"/>
    <lineage>
        <taxon>Eukaryota</taxon>
        <taxon>Fungi</taxon>
        <taxon>Dikarya</taxon>
        <taxon>Ascomycota</taxon>
        <taxon>Pezizomycotina</taxon>
        <taxon>Dothideomycetes</taxon>
        <taxon>Pleosporomycetidae</taxon>
        <taxon>Pleosporales</taxon>
        <taxon>Pleosporineae</taxon>
        <taxon>Didymellaceae</taxon>
        <taxon>Didymella</taxon>
    </lineage>
</organism>
<evidence type="ECO:0000313" key="1">
    <source>
        <dbReference type="EMBL" id="KAF1932105.1"/>
    </source>
</evidence>
<proteinExistence type="predicted"/>
<evidence type="ECO:0000313" key="2">
    <source>
        <dbReference type="Proteomes" id="UP000800082"/>
    </source>
</evidence>
<keyword evidence="2" id="KW-1185">Reference proteome</keyword>
<name>A0A6A5RUG0_9PLEO</name>
<dbReference type="Proteomes" id="UP000800082">
    <property type="component" value="Unassembled WGS sequence"/>
</dbReference>
<sequence>MPTRRTTCTLLQPHRQPYAFCRAISNIVSCAYFCICNGQPLVSLSFCPFWTNFSLSFPHCSPSPTPDSLLLYLQPRATTAIHRFCQGYRLSIESGSHNRRSRVLHLPNRGGTRMQRLLVEDQLTDMPSNTCSHDFHQKRQTSRGHDMNFAQLCSPLLRYRSS</sequence>
<dbReference type="AlphaFoldDB" id="A0A6A5RUG0"/>
<dbReference type="EMBL" id="ML978959">
    <property type="protein sequence ID" value="KAF1932105.1"/>
    <property type="molecule type" value="Genomic_DNA"/>
</dbReference>
<dbReference type="GeneID" id="54346599"/>
<accession>A0A6A5RUG0</accession>
<gene>
    <name evidence="1" type="ORF">M421DRAFT_284539</name>
</gene>
<reference evidence="1" key="1">
    <citation type="journal article" date="2020" name="Stud. Mycol.">
        <title>101 Dothideomycetes genomes: a test case for predicting lifestyles and emergence of pathogens.</title>
        <authorList>
            <person name="Haridas S."/>
            <person name="Albert R."/>
            <person name="Binder M."/>
            <person name="Bloem J."/>
            <person name="Labutti K."/>
            <person name="Salamov A."/>
            <person name="Andreopoulos B."/>
            <person name="Baker S."/>
            <person name="Barry K."/>
            <person name="Bills G."/>
            <person name="Bluhm B."/>
            <person name="Cannon C."/>
            <person name="Castanera R."/>
            <person name="Culley D."/>
            <person name="Daum C."/>
            <person name="Ezra D."/>
            <person name="Gonzalez J."/>
            <person name="Henrissat B."/>
            <person name="Kuo A."/>
            <person name="Liang C."/>
            <person name="Lipzen A."/>
            <person name="Lutzoni F."/>
            <person name="Magnuson J."/>
            <person name="Mondo S."/>
            <person name="Nolan M."/>
            <person name="Ohm R."/>
            <person name="Pangilinan J."/>
            <person name="Park H.-J."/>
            <person name="Ramirez L."/>
            <person name="Alfaro M."/>
            <person name="Sun H."/>
            <person name="Tritt A."/>
            <person name="Yoshinaga Y."/>
            <person name="Zwiers L.-H."/>
            <person name="Turgeon B."/>
            <person name="Goodwin S."/>
            <person name="Spatafora J."/>
            <person name="Crous P."/>
            <person name="Grigoriev I."/>
        </authorList>
    </citation>
    <scope>NUCLEOTIDE SEQUENCE</scope>
    <source>
        <strain evidence="1">CBS 183.55</strain>
    </source>
</reference>